<dbReference type="EMBL" id="CP087880">
    <property type="protein sequence ID" value="UGS40793.1"/>
    <property type="molecule type" value="Genomic_DNA"/>
</dbReference>
<dbReference type="Proteomes" id="UP001199659">
    <property type="component" value="Chromosome"/>
</dbReference>
<proteinExistence type="predicted"/>
<organism evidence="2 3">
    <name type="scientific">Pseudocitrobacter corydidari</name>
    <dbReference type="NCBI Taxonomy" id="2891570"/>
    <lineage>
        <taxon>Bacteria</taxon>
        <taxon>Pseudomonadati</taxon>
        <taxon>Pseudomonadota</taxon>
        <taxon>Gammaproteobacteria</taxon>
        <taxon>Enterobacterales</taxon>
        <taxon>Enterobacteriaceae</taxon>
        <taxon>Pseudocitrobacter</taxon>
    </lineage>
</organism>
<sequence>MNNTHLNERLRSQEDKNNRDEWRIHVQSPAQTIATILV</sequence>
<keyword evidence="3" id="KW-1185">Reference proteome</keyword>
<feature type="region of interest" description="Disordered" evidence="1">
    <location>
        <begin position="1"/>
        <end position="23"/>
    </location>
</feature>
<evidence type="ECO:0000313" key="2">
    <source>
        <dbReference type="EMBL" id="UGS40793.1"/>
    </source>
</evidence>
<accession>A0ABY3S4K1</accession>
<gene>
    <name evidence="2" type="ORF">G163CM_14920</name>
</gene>
<name>A0ABY3S4K1_9ENTR</name>
<protein>
    <submittedName>
        <fullName evidence="2">Uncharacterized protein</fullName>
    </submittedName>
</protein>
<evidence type="ECO:0000256" key="1">
    <source>
        <dbReference type="SAM" id="MobiDB-lite"/>
    </source>
</evidence>
<reference evidence="2 3" key="1">
    <citation type="journal article" date="2022" name="Int. J. Syst. Evol. Microbiol.">
        <title>Pseudocitrobacter corydidari sp. nov., isolated from the Asian emerald cockroach Corydidarum magnifica.</title>
        <authorList>
            <person name="Guzman J."/>
            <person name="Poehlein A."/>
            <person name="Glaeser S.P."/>
            <person name="Schwengers O."/>
            <person name="Blom J."/>
            <person name="Hollensteiner J."/>
            <person name="Kampfer P."/>
            <person name="Vilcinskas A."/>
        </authorList>
    </citation>
    <scope>NUCLEOTIDE SEQUENCE [LARGE SCALE GENOMIC DNA]</scope>
    <source>
        <strain evidence="2">G163CM</strain>
    </source>
</reference>
<evidence type="ECO:0000313" key="3">
    <source>
        <dbReference type="Proteomes" id="UP001199659"/>
    </source>
</evidence>